<feature type="region of interest" description="Disordered" evidence="9">
    <location>
        <begin position="1"/>
        <end position="60"/>
    </location>
</feature>
<evidence type="ECO:0000256" key="5">
    <source>
        <dbReference type="ARBA" id="ARBA00022741"/>
    </source>
</evidence>
<evidence type="ECO:0000256" key="3">
    <source>
        <dbReference type="ARBA" id="ARBA00022553"/>
    </source>
</evidence>
<dbReference type="Gene3D" id="1.10.287.130">
    <property type="match status" value="1"/>
</dbReference>
<dbReference type="PANTHER" id="PTHR43065">
    <property type="entry name" value="SENSOR HISTIDINE KINASE"/>
    <property type="match status" value="1"/>
</dbReference>
<dbReference type="PROSITE" id="PS50109">
    <property type="entry name" value="HIS_KIN"/>
    <property type="match status" value="1"/>
</dbReference>
<evidence type="ECO:0000256" key="2">
    <source>
        <dbReference type="ARBA" id="ARBA00012438"/>
    </source>
</evidence>
<keyword evidence="13" id="KW-1185">Reference proteome</keyword>
<name>A0A3S4BW50_9BRAD</name>
<feature type="transmembrane region" description="Helical" evidence="10">
    <location>
        <begin position="224"/>
        <end position="247"/>
    </location>
</feature>
<dbReference type="SUPFAM" id="SSF55874">
    <property type="entry name" value="ATPase domain of HSP90 chaperone/DNA topoisomerase II/histidine kinase"/>
    <property type="match status" value="1"/>
</dbReference>
<feature type="transmembrane region" description="Helical" evidence="10">
    <location>
        <begin position="69"/>
        <end position="90"/>
    </location>
</feature>
<dbReference type="EMBL" id="UWOC01000148">
    <property type="protein sequence ID" value="VCU08849.1"/>
    <property type="molecule type" value="Genomic_DNA"/>
</dbReference>
<dbReference type="GO" id="GO:0000160">
    <property type="term" value="P:phosphorelay signal transduction system"/>
    <property type="evidence" value="ECO:0007669"/>
    <property type="project" value="UniProtKB-KW"/>
</dbReference>
<reference evidence="13" key="1">
    <citation type="submission" date="2018-10" db="EMBL/GenBank/DDBJ databases">
        <authorList>
            <person name="Peiro R."/>
            <person name="Begona"/>
            <person name="Cbmso G."/>
            <person name="Lopez M."/>
            <person name="Gonzalez S."/>
            <person name="Sacristan E."/>
            <person name="Castillo E."/>
        </authorList>
    </citation>
    <scope>NUCLEOTIDE SEQUENCE [LARGE SCALE GENOMIC DNA]</scope>
</reference>
<dbReference type="PRINTS" id="PR00344">
    <property type="entry name" value="BCTRLSENSOR"/>
</dbReference>
<keyword evidence="4" id="KW-0808">Transferase</keyword>
<organism evidence="12 13">
    <name type="scientific">Rhodoplanes serenus</name>
    <dbReference type="NCBI Taxonomy" id="200615"/>
    <lineage>
        <taxon>Bacteria</taxon>
        <taxon>Pseudomonadati</taxon>
        <taxon>Pseudomonadota</taxon>
        <taxon>Alphaproteobacteria</taxon>
        <taxon>Hyphomicrobiales</taxon>
        <taxon>Nitrobacteraceae</taxon>
        <taxon>Rhodoplanes</taxon>
    </lineage>
</organism>
<keyword evidence="7" id="KW-0067">ATP-binding</keyword>
<keyword evidence="3" id="KW-0597">Phosphoprotein</keyword>
<keyword evidence="8" id="KW-0902">Two-component regulatory system</keyword>
<comment type="caution">
    <text evidence="12">The sequence shown here is derived from an EMBL/GenBank/DDBJ whole genome shotgun (WGS) entry which is preliminary data.</text>
</comment>
<dbReference type="EC" id="2.7.13.3" evidence="2"/>
<evidence type="ECO:0000259" key="11">
    <source>
        <dbReference type="PROSITE" id="PS50109"/>
    </source>
</evidence>
<dbReference type="GO" id="GO:0004673">
    <property type="term" value="F:protein histidine kinase activity"/>
    <property type="evidence" value="ECO:0007669"/>
    <property type="project" value="UniProtKB-EC"/>
</dbReference>
<dbReference type="CDD" id="cd00075">
    <property type="entry name" value="HATPase"/>
    <property type="match status" value="1"/>
</dbReference>
<keyword evidence="5" id="KW-0547">Nucleotide-binding</keyword>
<dbReference type="InterPro" id="IPR004358">
    <property type="entry name" value="Sig_transdc_His_kin-like_C"/>
</dbReference>
<dbReference type="GO" id="GO:0005524">
    <property type="term" value="F:ATP binding"/>
    <property type="evidence" value="ECO:0007669"/>
    <property type="project" value="UniProtKB-KW"/>
</dbReference>
<keyword evidence="10" id="KW-0812">Transmembrane</keyword>
<dbReference type="Gene3D" id="3.30.565.10">
    <property type="entry name" value="Histidine kinase-like ATPase, C-terminal domain"/>
    <property type="match status" value="1"/>
</dbReference>
<dbReference type="InterPro" id="IPR036890">
    <property type="entry name" value="HATPase_C_sf"/>
</dbReference>
<evidence type="ECO:0000313" key="13">
    <source>
        <dbReference type="Proteomes" id="UP000289200"/>
    </source>
</evidence>
<protein>
    <recommendedName>
        <fullName evidence="2">histidine kinase</fullName>
        <ecNumber evidence="2">2.7.13.3</ecNumber>
    </recommendedName>
</protein>
<evidence type="ECO:0000256" key="10">
    <source>
        <dbReference type="SAM" id="Phobius"/>
    </source>
</evidence>
<gene>
    <name evidence="12" type="primary">senX3</name>
    <name evidence="12" type="ORF">RHODGE_RHODGE_02606</name>
</gene>
<dbReference type="Pfam" id="PF02518">
    <property type="entry name" value="HATPase_c"/>
    <property type="match status" value="1"/>
</dbReference>
<evidence type="ECO:0000256" key="9">
    <source>
        <dbReference type="SAM" id="MobiDB-lite"/>
    </source>
</evidence>
<dbReference type="SMART" id="SM00387">
    <property type="entry name" value="HATPase_c"/>
    <property type="match status" value="1"/>
</dbReference>
<keyword evidence="10" id="KW-0472">Membrane</keyword>
<feature type="compositionally biased region" description="Low complexity" evidence="9">
    <location>
        <begin position="45"/>
        <end position="54"/>
    </location>
</feature>
<keyword evidence="6 12" id="KW-0418">Kinase</keyword>
<sequence length="539" mass="57906">MDAETSPHGRDPHPREGLPREGSAHSPAHGLPARDRAVPDAVTTPPQGAAGAAADDGRPADDVTPRFGLSARLLVLTILFVMIAEVLIYLPSIANFRLSWLSDRLAAAHTAALVLEAAPSGTVPDSLGRQLLDSIGARAVAMKIGGQRRLLATREVPEAVSQDVDIRKVGVVPAIVDAFATLLVIDPDDLIRAAGAAPMGGEFVEIVVEAGPLQQAMWRYSRNVLLVSLIISCITAALVYLTLHVLFVQPLHRIIANMTAFRANPENPNRIVRRSTRADELGIAERELAAMQTELASMLAERYRLAALGLAVSKINHDLRNLLNSAQLISDRLATIADPQVQRFAPKLVLALERAIAFCETTLAYGRAQEPAPDRKPVSVEALVEEVRDSLGVAPDGPIGWVTAVERGLTLDVDYDQMLRVLINLVRNAVQALEGRAPNDPARDQIRISGRREGSVVVLEVSDTGPGLTTRAREHLFEAFRGSTRSGGTGLGLAIAAELVRLHGGEIGLVEGTLGATFRIAIPDRPVDLQDRRDQRARA</sequence>
<evidence type="ECO:0000256" key="6">
    <source>
        <dbReference type="ARBA" id="ARBA00022777"/>
    </source>
</evidence>
<evidence type="ECO:0000313" key="12">
    <source>
        <dbReference type="EMBL" id="VCU08849.1"/>
    </source>
</evidence>
<evidence type="ECO:0000256" key="1">
    <source>
        <dbReference type="ARBA" id="ARBA00000085"/>
    </source>
</evidence>
<accession>A0A3S4BW50</accession>
<proteinExistence type="predicted"/>
<evidence type="ECO:0000256" key="7">
    <source>
        <dbReference type="ARBA" id="ARBA00022840"/>
    </source>
</evidence>
<keyword evidence="10" id="KW-1133">Transmembrane helix</keyword>
<dbReference type="InterPro" id="IPR003594">
    <property type="entry name" value="HATPase_dom"/>
</dbReference>
<dbReference type="PANTHER" id="PTHR43065:SF10">
    <property type="entry name" value="PEROXIDE STRESS-ACTIVATED HISTIDINE KINASE MAK3"/>
    <property type="match status" value="1"/>
</dbReference>
<dbReference type="InterPro" id="IPR005467">
    <property type="entry name" value="His_kinase_dom"/>
</dbReference>
<comment type="catalytic activity">
    <reaction evidence="1">
        <text>ATP + protein L-histidine = ADP + protein N-phospho-L-histidine.</text>
        <dbReference type="EC" id="2.7.13.3"/>
    </reaction>
</comment>
<feature type="domain" description="Histidine kinase" evidence="11">
    <location>
        <begin position="314"/>
        <end position="526"/>
    </location>
</feature>
<evidence type="ECO:0000256" key="4">
    <source>
        <dbReference type="ARBA" id="ARBA00022679"/>
    </source>
</evidence>
<dbReference type="OrthoDB" id="9784218at2"/>
<feature type="compositionally biased region" description="Basic and acidic residues" evidence="9">
    <location>
        <begin position="1"/>
        <end position="23"/>
    </location>
</feature>
<evidence type="ECO:0000256" key="8">
    <source>
        <dbReference type="ARBA" id="ARBA00023012"/>
    </source>
</evidence>
<dbReference type="Proteomes" id="UP000289200">
    <property type="component" value="Unassembled WGS sequence"/>
</dbReference>
<dbReference type="AlphaFoldDB" id="A0A3S4BW50"/>